<keyword evidence="2" id="KW-1185">Reference proteome</keyword>
<dbReference type="PROSITE" id="PS00135">
    <property type="entry name" value="TRYPSIN_SER"/>
    <property type="match status" value="1"/>
</dbReference>
<dbReference type="Proteomes" id="UP000266975">
    <property type="component" value="Unassembled WGS sequence"/>
</dbReference>
<accession>A0A3M8K9A9</accession>
<name>A0A3M8K9A9_9CORY</name>
<dbReference type="InterPro" id="IPR018114">
    <property type="entry name" value="TRYPSIN_HIS"/>
</dbReference>
<dbReference type="InterPro" id="IPR043504">
    <property type="entry name" value="Peptidase_S1_PA_chymotrypsin"/>
</dbReference>
<dbReference type="GO" id="GO:0004252">
    <property type="term" value="F:serine-type endopeptidase activity"/>
    <property type="evidence" value="ECO:0007669"/>
    <property type="project" value="InterPro"/>
</dbReference>
<evidence type="ECO:0008006" key="3">
    <source>
        <dbReference type="Google" id="ProtNLM"/>
    </source>
</evidence>
<dbReference type="GO" id="GO:0006508">
    <property type="term" value="P:proteolysis"/>
    <property type="evidence" value="ECO:0007669"/>
    <property type="project" value="InterPro"/>
</dbReference>
<gene>
    <name evidence="1" type="ORF">C5L39_05240</name>
</gene>
<dbReference type="CDD" id="cd21112">
    <property type="entry name" value="alphaLP-like"/>
    <property type="match status" value="1"/>
</dbReference>
<sequence length="347" mass="35583">MAAPTAGATEFTAPELPALEIASAEFVDHVRADLASVGITAPPVDAQLTDALDQAIVDVIPQELVSPVESATLEMPDPVATEFTEVASSESAKYETVATDPNYQWRSDPISKMMAAKPTANAVLHRVGGSWFDAPRIPVASQQAQERGVSLYGAGTPIYLGESAMCTLGAVGTDAQGRKVGLTAGHCGQPGDQVSSADSWQVGPTGTVVASNSVYDYSVIEFGSNAELTGNYNNVAVNELGGQVTSGTELCKQGVASGLTCGTTWSADEFVQFSQVCAMTGDSGGPVMAGDRIVGMISGGVLPYQQLSCQTPLQGALFMPTVSTSMDAVVSDMNAQGGVGAGFALAN</sequence>
<dbReference type="Gene3D" id="2.40.10.10">
    <property type="entry name" value="Trypsin-like serine proteases"/>
    <property type="match status" value="2"/>
</dbReference>
<comment type="caution">
    <text evidence="1">The sequence shown here is derived from an EMBL/GenBank/DDBJ whole genome shotgun (WGS) entry which is preliminary data.</text>
</comment>
<dbReference type="OrthoDB" id="4536940at2"/>
<evidence type="ECO:0000313" key="1">
    <source>
        <dbReference type="EMBL" id="RNE49038.1"/>
    </source>
</evidence>
<dbReference type="InterPro" id="IPR009003">
    <property type="entry name" value="Peptidase_S1_PA"/>
</dbReference>
<dbReference type="InterPro" id="IPR033116">
    <property type="entry name" value="TRYPSIN_SER"/>
</dbReference>
<dbReference type="EMBL" id="PTJO01000004">
    <property type="protein sequence ID" value="RNE49038.1"/>
    <property type="molecule type" value="Genomic_DNA"/>
</dbReference>
<reference evidence="1 2" key="1">
    <citation type="submission" date="2018-02" db="EMBL/GenBank/DDBJ databases">
        <title>Corynebacterium alimpuense sp. nov., a marine obligate actinomycete isolated from sediments of Valparaiso bay, Chile.</title>
        <authorList>
            <person name="Claverias F."/>
            <person name="Gonzales-Siles L."/>
            <person name="Salva-Serra F."/>
            <person name="Inganaes E."/>
            <person name="Molin K."/>
            <person name="Cumsille A."/>
            <person name="Undabarrena A."/>
            <person name="Couve E."/>
            <person name="Moore E.R.B."/>
            <person name="Gomila M."/>
            <person name="Camara B."/>
        </authorList>
    </citation>
    <scope>NUCLEOTIDE SEQUENCE [LARGE SCALE GENOMIC DNA]</scope>
    <source>
        <strain evidence="1 2">CCUG 69366</strain>
    </source>
</reference>
<evidence type="ECO:0000313" key="2">
    <source>
        <dbReference type="Proteomes" id="UP000266975"/>
    </source>
</evidence>
<proteinExistence type="predicted"/>
<dbReference type="SUPFAM" id="SSF50494">
    <property type="entry name" value="Trypsin-like serine proteases"/>
    <property type="match status" value="1"/>
</dbReference>
<dbReference type="AlphaFoldDB" id="A0A3M8K9A9"/>
<organism evidence="1 2">
    <name type="scientific">Corynebacterium alimapuense</name>
    <dbReference type="NCBI Taxonomy" id="1576874"/>
    <lineage>
        <taxon>Bacteria</taxon>
        <taxon>Bacillati</taxon>
        <taxon>Actinomycetota</taxon>
        <taxon>Actinomycetes</taxon>
        <taxon>Mycobacteriales</taxon>
        <taxon>Corynebacteriaceae</taxon>
        <taxon>Corynebacterium</taxon>
    </lineage>
</organism>
<protein>
    <recommendedName>
        <fullName evidence="3">Serine protease</fullName>
    </recommendedName>
</protein>
<dbReference type="PROSITE" id="PS00134">
    <property type="entry name" value="TRYPSIN_HIS"/>
    <property type="match status" value="1"/>
</dbReference>